<feature type="repeat" description="TPR" evidence="15">
    <location>
        <begin position="23"/>
        <end position="56"/>
    </location>
</feature>
<evidence type="ECO:0000256" key="3">
    <source>
        <dbReference type="ARBA" id="ARBA00010999"/>
    </source>
</evidence>
<dbReference type="Gene3D" id="1.25.40.20">
    <property type="entry name" value="Ankyrin repeat-containing domain"/>
    <property type="match status" value="1"/>
</dbReference>
<accession>A0A834PE28</accession>
<keyword evidence="13" id="KW-0539">Nucleus</keyword>
<feature type="repeat" description="ANK" evidence="14">
    <location>
        <begin position="548"/>
        <end position="580"/>
    </location>
</feature>
<evidence type="ECO:0000256" key="15">
    <source>
        <dbReference type="PROSITE-ProRule" id="PRU00339"/>
    </source>
</evidence>
<evidence type="ECO:0000256" key="2">
    <source>
        <dbReference type="ARBA" id="ARBA00004286"/>
    </source>
</evidence>
<evidence type="ECO:0000256" key="14">
    <source>
        <dbReference type="PROSITE-ProRule" id="PRU00023"/>
    </source>
</evidence>
<feature type="compositionally biased region" description="Acidic residues" evidence="16">
    <location>
        <begin position="784"/>
        <end position="797"/>
    </location>
</feature>
<evidence type="ECO:0000313" key="18">
    <source>
        <dbReference type="Proteomes" id="UP000600918"/>
    </source>
</evidence>
<dbReference type="SMART" id="SM00248">
    <property type="entry name" value="ANK"/>
    <property type="match status" value="3"/>
</dbReference>
<reference evidence="17" key="1">
    <citation type="journal article" date="2020" name="G3 (Bethesda)">
        <title>High-Quality Assemblies for Three Invasive Social Wasps from the &lt;i&gt;Vespula&lt;/i&gt; Genus.</title>
        <authorList>
            <person name="Harrop T.W.R."/>
            <person name="Guhlin J."/>
            <person name="McLaughlin G.M."/>
            <person name="Permina E."/>
            <person name="Stockwell P."/>
            <person name="Gilligan J."/>
            <person name="Le Lec M.F."/>
            <person name="Gruber M.A.M."/>
            <person name="Quinn O."/>
            <person name="Lovegrove M."/>
            <person name="Duncan E.J."/>
            <person name="Remnant E.J."/>
            <person name="Van Eeckhoven J."/>
            <person name="Graham B."/>
            <person name="Knapp R.A."/>
            <person name="Langford K.W."/>
            <person name="Kronenberg Z."/>
            <person name="Press M.O."/>
            <person name="Eacker S.M."/>
            <person name="Wilson-Rankin E.E."/>
            <person name="Purcell J."/>
            <person name="Lester P.J."/>
            <person name="Dearden P.K."/>
        </authorList>
    </citation>
    <scope>NUCLEOTIDE SEQUENCE</scope>
    <source>
        <strain evidence="17">Volc-1</strain>
    </source>
</reference>
<dbReference type="InterPro" id="IPR019734">
    <property type="entry name" value="TPR_rpt"/>
</dbReference>
<keyword evidence="18" id="KW-1185">Reference proteome</keyword>
<evidence type="ECO:0000256" key="1">
    <source>
        <dbReference type="ARBA" id="ARBA00004123"/>
    </source>
</evidence>
<dbReference type="Pfam" id="PF13516">
    <property type="entry name" value="LRR_6"/>
    <property type="match status" value="1"/>
</dbReference>
<dbReference type="EMBL" id="JACSDY010000001">
    <property type="protein sequence ID" value="KAF7437997.1"/>
    <property type="molecule type" value="Genomic_DNA"/>
</dbReference>
<proteinExistence type="inferred from homology"/>
<dbReference type="InterPro" id="IPR002110">
    <property type="entry name" value="Ankyrin_rpt"/>
</dbReference>
<dbReference type="SUPFAM" id="SSF48452">
    <property type="entry name" value="TPR-like"/>
    <property type="match status" value="1"/>
</dbReference>
<comment type="similarity">
    <text evidence="3">Belongs to the Tonsoku family.</text>
</comment>
<evidence type="ECO:0000256" key="16">
    <source>
        <dbReference type="SAM" id="MobiDB-lite"/>
    </source>
</evidence>
<evidence type="ECO:0000313" key="17">
    <source>
        <dbReference type="EMBL" id="KAF7437997.1"/>
    </source>
</evidence>
<evidence type="ECO:0000256" key="13">
    <source>
        <dbReference type="ARBA" id="ARBA00023242"/>
    </source>
</evidence>
<gene>
    <name evidence="17" type="ORF">H0235_000388</name>
</gene>
<keyword evidence="8" id="KW-0227">DNA damage</keyword>
<dbReference type="Gene3D" id="1.25.40.10">
    <property type="entry name" value="Tetratricopeptide repeat domain"/>
    <property type="match status" value="2"/>
</dbReference>
<keyword evidence="5" id="KW-0158">Chromosome</keyword>
<dbReference type="PROSITE" id="PS50297">
    <property type="entry name" value="ANK_REP_REGION"/>
    <property type="match status" value="3"/>
</dbReference>
<dbReference type="SMART" id="SM00028">
    <property type="entry name" value="TPR"/>
    <property type="match status" value="5"/>
</dbReference>
<feature type="repeat" description="TPR" evidence="15">
    <location>
        <begin position="309"/>
        <end position="342"/>
    </location>
</feature>
<feature type="repeat" description="TPR" evidence="15">
    <location>
        <begin position="63"/>
        <end position="96"/>
    </location>
</feature>
<dbReference type="SUPFAM" id="SSF48403">
    <property type="entry name" value="Ankyrin repeat"/>
    <property type="match status" value="1"/>
</dbReference>
<evidence type="ECO:0000256" key="6">
    <source>
        <dbReference type="ARBA" id="ARBA00022614"/>
    </source>
</evidence>
<name>A0A834PE28_VESPE</name>
<dbReference type="GO" id="GO:0006325">
    <property type="term" value="P:chromatin organization"/>
    <property type="evidence" value="ECO:0007669"/>
    <property type="project" value="UniProtKB-KW"/>
</dbReference>
<keyword evidence="10" id="KW-0156">Chromatin regulator</keyword>
<dbReference type="InterPro" id="IPR036770">
    <property type="entry name" value="Ankyrin_rpt-contain_sf"/>
</dbReference>
<dbReference type="InterPro" id="IPR052311">
    <property type="entry name" value="MMS22L-TONSL_complex_comp"/>
</dbReference>
<keyword evidence="9 15" id="KW-0802">TPR repeat</keyword>
<dbReference type="InterPro" id="IPR032675">
    <property type="entry name" value="LRR_dom_sf"/>
</dbReference>
<evidence type="ECO:0000256" key="12">
    <source>
        <dbReference type="ARBA" id="ARBA00023204"/>
    </source>
</evidence>
<comment type="caution">
    <text evidence="17">The sequence shown here is derived from an EMBL/GenBank/DDBJ whole genome shotgun (WGS) entry which is preliminary data.</text>
</comment>
<feature type="repeat" description="ANK" evidence="14">
    <location>
        <begin position="515"/>
        <end position="547"/>
    </location>
</feature>
<feature type="repeat" description="ANK" evidence="14">
    <location>
        <begin position="584"/>
        <end position="616"/>
    </location>
</feature>
<evidence type="ECO:0000256" key="10">
    <source>
        <dbReference type="ARBA" id="ARBA00022853"/>
    </source>
</evidence>
<evidence type="ECO:0000256" key="8">
    <source>
        <dbReference type="ARBA" id="ARBA00022763"/>
    </source>
</evidence>
<feature type="compositionally biased region" description="Polar residues" evidence="16">
    <location>
        <begin position="810"/>
        <end position="824"/>
    </location>
</feature>
<evidence type="ECO:0000256" key="11">
    <source>
        <dbReference type="ARBA" id="ARBA00023043"/>
    </source>
</evidence>
<dbReference type="Gene3D" id="3.80.10.10">
    <property type="entry name" value="Ribonuclease Inhibitor"/>
    <property type="match status" value="1"/>
</dbReference>
<dbReference type="GO" id="GO:0031297">
    <property type="term" value="P:replication fork processing"/>
    <property type="evidence" value="ECO:0007669"/>
    <property type="project" value="TreeGrafter"/>
</dbReference>
<keyword evidence="11 14" id="KW-0040">ANK repeat</keyword>
<keyword evidence="6" id="KW-0433">Leucine-rich repeat</keyword>
<evidence type="ECO:0000256" key="9">
    <source>
        <dbReference type="ARBA" id="ARBA00022803"/>
    </source>
</evidence>
<dbReference type="InterPro" id="IPR001611">
    <property type="entry name" value="Leu-rich_rpt"/>
</dbReference>
<dbReference type="Pfam" id="PF13176">
    <property type="entry name" value="TPR_7"/>
    <property type="match status" value="1"/>
</dbReference>
<dbReference type="GO" id="GO:0043596">
    <property type="term" value="C:nuclear replication fork"/>
    <property type="evidence" value="ECO:0007669"/>
    <property type="project" value="TreeGrafter"/>
</dbReference>
<dbReference type="Pfam" id="PF12796">
    <property type="entry name" value="Ank_2"/>
    <property type="match status" value="1"/>
</dbReference>
<dbReference type="PANTHER" id="PTHR46358:SF1">
    <property type="entry name" value="TONSOKU-LIKE PROTEIN"/>
    <property type="match status" value="1"/>
</dbReference>
<keyword evidence="7" id="KW-0677">Repeat</keyword>
<dbReference type="PANTHER" id="PTHR46358">
    <property type="entry name" value="TONSOKU-LIKE PROTEIN"/>
    <property type="match status" value="1"/>
</dbReference>
<keyword evidence="12" id="KW-0234">DNA repair</keyword>
<dbReference type="PROSITE" id="PS50005">
    <property type="entry name" value="TPR"/>
    <property type="match status" value="3"/>
</dbReference>
<evidence type="ECO:0000256" key="5">
    <source>
        <dbReference type="ARBA" id="ARBA00022454"/>
    </source>
</evidence>
<evidence type="ECO:0000256" key="4">
    <source>
        <dbReference type="ARBA" id="ARBA00017829"/>
    </source>
</evidence>
<evidence type="ECO:0000256" key="7">
    <source>
        <dbReference type="ARBA" id="ARBA00022737"/>
    </source>
</evidence>
<dbReference type="GO" id="GO:0000724">
    <property type="term" value="P:double-strand break repair via homologous recombination"/>
    <property type="evidence" value="ECO:0007669"/>
    <property type="project" value="TreeGrafter"/>
</dbReference>
<dbReference type="InterPro" id="IPR011990">
    <property type="entry name" value="TPR-like_helical_dom_sf"/>
</dbReference>
<dbReference type="Proteomes" id="UP000600918">
    <property type="component" value="Unassembled WGS sequence"/>
</dbReference>
<dbReference type="PROSITE" id="PS50088">
    <property type="entry name" value="ANK_REPEAT"/>
    <property type="match status" value="3"/>
</dbReference>
<feature type="region of interest" description="Disordered" evidence="16">
    <location>
        <begin position="778"/>
        <end position="830"/>
    </location>
</feature>
<organism evidence="17 18">
    <name type="scientific">Vespula pensylvanica</name>
    <name type="common">Western yellow jacket</name>
    <name type="synonym">Wasp</name>
    <dbReference type="NCBI Taxonomy" id="30213"/>
    <lineage>
        <taxon>Eukaryota</taxon>
        <taxon>Metazoa</taxon>
        <taxon>Ecdysozoa</taxon>
        <taxon>Arthropoda</taxon>
        <taxon>Hexapoda</taxon>
        <taxon>Insecta</taxon>
        <taxon>Pterygota</taxon>
        <taxon>Neoptera</taxon>
        <taxon>Endopterygota</taxon>
        <taxon>Hymenoptera</taxon>
        <taxon>Apocrita</taxon>
        <taxon>Aculeata</taxon>
        <taxon>Vespoidea</taxon>
        <taxon>Vespidae</taxon>
        <taxon>Vespinae</taxon>
        <taxon>Vespula</taxon>
    </lineage>
</organism>
<dbReference type="Pfam" id="PF13424">
    <property type="entry name" value="TPR_12"/>
    <property type="match status" value="1"/>
</dbReference>
<comment type="subcellular location">
    <subcellularLocation>
        <location evidence="2">Chromosome</location>
    </subcellularLocation>
    <subcellularLocation>
        <location evidence="1">Nucleus</location>
    </subcellularLocation>
</comment>
<dbReference type="SUPFAM" id="SSF52047">
    <property type="entry name" value="RNI-like"/>
    <property type="match status" value="1"/>
</dbReference>
<sequence>MEEDRLIKRKQRAKRDGNSQHLAEIIKELGDLYFQTGKLEDALQEYIQQLEICQNLNDELNCAVAHRMIGEVYTGLGNYEEALIHLNEYLGLTEGAKKVKNLLEEQRAFATLGRTYFCLAETLSKESDRKNNALIDAKKAYTRSICLCQELENSNIKLEEMMTMRTRLLLNLGLILEAQKESEQAIDLIEKAAILCKKHNLNEDLHRTNIALAAIYERKGETTLALQYLDTAADVNNVSLKAEAHLTKAEVLLKIGEWSDARKILVSLYLTKGLPQNMNEQIEKYLRIVVTICKTKENLFIEDDISVKQKLYETLGDATVAVHSFEKAISYYQEMLKCAEDTGSEKIGAALVSLAQTLRDADRYDEALQFAVRELELCSDPHEICRSALFLADLQIANKSSDIEIKESYNLALSTVEQSENKKLQISVLKEFLLYLKKTEDKDTVEMIQKKLNNLTNHLIDEESESESEVESVNIGGDICLEELSDIENELHSKENIETTKRRFKRGLAVRRNEKGETQLHVACINGNIANVEKLLAAGHPTNVRDHCGWSPLHEAANHDYIEIAKLLLKSGANVNDPGGSLCGGITPLHDAASCGNLSMMCLLMEYGANVTLRTKEGDTVLDCLESWKDRAGNLSLNQEIEYDSMYQQLVPMVPTTIKKSKKQSPTPKNDYKKLIDLETQNEEVESKRISAGEDYKRTIARLKHRDSLIRPITNSNDKCKISNPLLDTDEDLVDDWLEDDMYTSSKKKSFNDIFNTTSKRKSNSFNVDNETNNIRVKRQKIDTDDEKTEEDEEEEKEIQNIIALEDSDNSNASKVTSPANSPKQFRKKKNKQISLFSTGFTKNSISRTPSPIYSAILDNSHQQSNNGISTNLQISIQNKIFYLKLVILEQDRGDILRIILDDMRKKFCDETGCTVELVLKTMEGDSVSSENVIHIIKGNENIKYLKCEIIKIEIPSIVERYKTICKMIRIVPEETTIKCLKSCENTSVFRLKSDETKETELEPLLKALEYQKNLQVLYLSGGVFLNNGKILSNCLSDLSLLQELYLQQCDIDHNCLSRIEKLPVQLRVLDFSYNPLGPNSQETIHKLIAPLKNLQTLSLRHCELNDFNFSIESNNLVNLDLSWNFLNGDSKCYSLQRQLVNLNLSNTLHPTRSSFITDIIQNSKFFFMTLESLELACCDITDDDVKSILLQAPNLTKLILNGNSKVSLISVHMLLNHRPTLTYIDVSGCTNITEPPDPNITIKNPEICTLIINMIPDICQSWLILWEGKGIVHKLSHNLTIFKPS</sequence>
<protein>
    <recommendedName>
        <fullName evidence="4">Tonsoku-like protein</fullName>
    </recommendedName>
</protein>